<dbReference type="GO" id="GO:0016831">
    <property type="term" value="F:carboxy-lyase activity"/>
    <property type="evidence" value="ECO:0007669"/>
    <property type="project" value="UniProtKB-KW"/>
</dbReference>
<keyword evidence="9" id="KW-1185">Reference proteome</keyword>
<organism evidence="8 9">
    <name type="scientific">Aquimarina algicola</name>
    <dbReference type="NCBI Taxonomy" id="2589995"/>
    <lineage>
        <taxon>Bacteria</taxon>
        <taxon>Pseudomonadati</taxon>
        <taxon>Bacteroidota</taxon>
        <taxon>Flavobacteriia</taxon>
        <taxon>Flavobacteriales</taxon>
        <taxon>Flavobacteriaceae</taxon>
        <taxon>Aquimarina</taxon>
    </lineage>
</organism>
<protein>
    <submittedName>
        <fullName evidence="8">Aspartate aminotransferase family protein</fullName>
    </submittedName>
</protein>
<dbReference type="RefSeq" id="WP_140588582.1">
    <property type="nucleotide sequence ID" value="NZ_VFWZ01000001.1"/>
</dbReference>
<keyword evidence="8" id="KW-0032">Aminotransferase</keyword>
<keyword evidence="5 7" id="KW-0456">Lyase</keyword>
<dbReference type="EMBL" id="VFWZ01000001">
    <property type="protein sequence ID" value="TPN88759.1"/>
    <property type="molecule type" value="Genomic_DNA"/>
</dbReference>
<dbReference type="AlphaFoldDB" id="A0A504JPP0"/>
<evidence type="ECO:0000256" key="5">
    <source>
        <dbReference type="ARBA" id="ARBA00023239"/>
    </source>
</evidence>
<reference evidence="8 9" key="1">
    <citation type="submission" date="2019-06" db="EMBL/GenBank/DDBJ databases">
        <authorList>
            <person name="Meng X."/>
        </authorList>
    </citation>
    <scope>NUCLEOTIDE SEQUENCE [LARGE SCALE GENOMIC DNA]</scope>
    <source>
        <strain evidence="8 9">M625</strain>
    </source>
</reference>
<gene>
    <name evidence="8" type="ORF">FHK87_00665</name>
</gene>
<accession>A0A504JPP0</accession>
<dbReference type="SUPFAM" id="SSF53383">
    <property type="entry name" value="PLP-dependent transferases"/>
    <property type="match status" value="1"/>
</dbReference>
<dbReference type="Gene3D" id="3.90.1150.10">
    <property type="entry name" value="Aspartate Aminotransferase, domain 1"/>
    <property type="match status" value="1"/>
</dbReference>
<keyword evidence="3" id="KW-0210">Decarboxylase</keyword>
<comment type="cofactor">
    <cofactor evidence="1 6 7">
        <name>pyridoxal 5'-phosphate</name>
        <dbReference type="ChEBI" id="CHEBI:597326"/>
    </cofactor>
</comment>
<keyword evidence="8" id="KW-0808">Transferase</keyword>
<dbReference type="GO" id="GO:0030170">
    <property type="term" value="F:pyridoxal phosphate binding"/>
    <property type="evidence" value="ECO:0007669"/>
    <property type="project" value="InterPro"/>
</dbReference>
<evidence type="ECO:0000256" key="3">
    <source>
        <dbReference type="ARBA" id="ARBA00022793"/>
    </source>
</evidence>
<dbReference type="PANTHER" id="PTHR45677:SF8">
    <property type="entry name" value="CYSTEINE SULFINIC ACID DECARBOXYLASE"/>
    <property type="match status" value="1"/>
</dbReference>
<keyword evidence="4 6" id="KW-0663">Pyridoxal phosphate</keyword>
<dbReference type="PANTHER" id="PTHR45677">
    <property type="entry name" value="GLUTAMATE DECARBOXYLASE-RELATED"/>
    <property type="match status" value="1"/>
</dbReference>
<evidence type="ECO:0000256" key="7">
    <source>
        <dbReference type="RuleBase" id="RU000382"/>
    </source>
</evidence>
<dbReference type="Proteomes" id="UP000315540">
    <property type="component" value="Unassembled WGS sequence"/>
</dbReference>
<proteinExistence type="inferred from homology"/>
<dbReference type="GO" id="GO:0008483">
    <property type="term" value="F:transaminase activity"/>
    <property type="evidence" value="ECO:0007669"/>
    <property type="project" value="UniProtKB-KW"/>
</dbReference>
<evidence type="ECO:0000256" key="6">
    <source>
        <dbReference type="PIRSR" id="PIRSR602129-50"/>
    </source>
</evidence>
<comment type="caution">
    <text evidence="8">The sequence shown here is derived from an EMBL/GenBank/DDBJ whole genome shotgun (WGS) entry which is preliminary data.</text>
</comment>
<sequence length="473" mass="54029">MRQDINNWFISPNGENTEYVTDFFSEIIAQLIDNSSNRSQEELVPLLREDFSFINELEEPHDLAQILQKLSTIYDNSMNASSVGYIGQMDSIPNIGAIVGDLITASINNNMLANEMSPFLTWLEQELIQVFCRWFGFDKRAGGVMTSGGTLANIQALLVARNIKLNSKDGNVYNSSKQPVFFASEHCHSSILKAGMFLGIGTENVIKVKTDNRGKISIDCLRSDIDRSLQEGKMPFAIVSTFGTTNSGSLDEVDEIQSICNQYHLWHHIDAVYGGAMTLSENQKHICPSFEHADSVSFNPQKWMFVSKTCSILIFKNNKQFQNSFRIAAPYTSETNAINLGEFGIQGSRHTSVLKLWLSVYLIGKKSFGKIIDLNMKITKSFTAFVLQNEHLELYTKPELNILLFRPKKRVGQSEKEYKKSLSDFQNYLYHKYIYISLIPWKNEMWLKCIFLNPYFDDNELKKLKEIIEAYFE</sequence>
<dbReference type="GO" id="GO:0005737">
    <property type="term" value="C:cytoplasm"/>
    <property type="evidence" value="ECO:0007669"/>
    <property type="project" value="TreeGrafter"/>
</dbReference>
<evidence type="ECO:0000256" key="1">
    <source>
        <dbReference type="ARBA" id="ARBA00001933"/>
    </source>
</evidence>
<dbReference type="OrthoDB" id="9803665at2"/>
<comment type="similarity">
    <text evidence="2 7">Belongs to the group II decarboxylase family.</text>
</comment>
<dbReference type="InterPro" id="IPR015422">
    <property type="entry name" value="PyrdxlP-dep_Trfase_small"/>
</dbReference>
<dbReference type="Pfam" id="PF00282">
    <property type="entry name" value="Pyridoxal_deC"/>
    <property type="match status" value="1"/>
</dbReference>
<evidence type="ECO:0000313" key="8">
    <source>
        <dbReference type="EMBL" id="TPN88759.1"/>
    </source>
</evidence>
<feature type="modified residue" description="N6-(pyridoxal phosphate)lysine" evidence="6">
    <location>
        <position position="302"/>
    </location>
</feature>
<dbReference type="InterPro" id="IPR002129">
    <property type="entry name" value="PyrdxlP-dep_de-COase"/>
</dbReference>
<name>A0A504JPP0_9FLAO</name>
<dbReference type="Gene3D" id="3.90.1150.170">
    <property type="match status" value="1"/>
</dbReference>
<dbReference type="Gene3D" id="3.40.640.10">
    <property type="entry name" value="Type I PLP-dependent aspartate aminotransferase-like (Major domain)"/>
    <property type="match status" value="1"/>
</dbReference>
<dbReference type="InterPro" id="IPR015424">
    <property type="entry name" value="PyrdxlP-dep_Trfase"/>
</dbReference>
<dbReference type="GO" id="GO:0019752">
    <property type="term" value="P:carboxylic acid metabolic process"/>
    <property type="evidence" value="ECO:0007669"/>
    <property type="project" value="InterPro"/>
</dbReference>
<evidence type="ECO:0000256" key="4">
    <source>
        <dbReference type="ARBA" id="ARBA00022898"/>
    </source>
</evidence>
<evidence type="ECO:0000256" key="2">
    <source>
        <dbReference type="ARBA" id="ARBA00009533"/>
    </source>
</evidence>
<evidence type="ECO:0000313" key="9">
    <source>
        <dbReference type="Proteomes" id="UP000315540"/>
    </source>
</evidence>
<dbReference type="InterPro" id="IPR015421">
    <property type="entry name" value="PyrdxlP-dep_Trfase_major"/>
</dbReference>